<dbReference type="PANTHER" id="PTHR42734:SF17">
    <property type="entry name" value="METAL TRANSPORT SYSTEM ATP-BINDING PROTEIN TM_0124-RELATED"/>
    <property type="match status" value="1"/>
</dbReference>
<dbReference type="SMART" id="SM00382">
    <property type="entry name" value="AAA"/>
    <property type="match status" value="1"/>
</dbReference>
<evidence type="ECO:0000256" key="4">
    <source>
        <dbReference type="ARBA" id="ARBA00022840"/>
    </source>
</evidence>
<sequence length="260" mass="28478">MTKKNARPGKSVIVIRDLSFSYGERLILENVNLVIHEREMIGIIGPNGGGKTTLLKLILGLLKPDRGSVLVFGQPPEKVAHRIGYVPQHMQFDDRFPVSVLDVVLMGLAGRGGLGPLPGKMKEKALQTLDRVELSAYAHHPFAGLSGGQRQRVLIARALAGEPEMLLFDEPTANVDSRAGEKLYAILHQLNQEMTILVVSHDIGFVNQQITSVVCVNQQVQIHPTSELAGHNIIDLYGRDIALIRHDHRCSPEGHSCSSS</sequence>
<evidence type="ECO:0000256" key="2">
    <source>
        <dbReference type="ARBA" id="ARBA00022448"/>
    </source>
</evidence>
<evidence type="ECO:0000256" key="1">
    <source>
        <dbReference type="ARBA" id="ARBA00005417"/>
    </source>
</evidence>
<dbReference type="GO" id="GO:0005524">
    <property type="term" value="F:ATP binding"/>
    <property type="evidence" value="ECO:0007669"/>
    <property type="project" value="UniProtKB-KW"/>
</dbReference>
<dbReference type="Gene3D" id="3.40.50.300">
    <property type="entry name" value="P-loop containing nucleotide triphosphate hydrolases"/>
    <property type="match status" value="1"/>
</dbReference>
<protein>
    <submittedName>
        <fullName evidence="6">ABC transporter ATP-binding protein</fullName>
    </submittedName>
</protein>
<keyword evidence="2" id="KW-0813">Transport</keyword>
<dbReference type="SUPFAM" id="SSF52540">
    <property type="entry name" value="P-loop containing nucleoside triphosphate hydrolases"/>
    <property type="match status" value="1"/>
</dbReference>
<dbReference type="PROSITE" id="PS00211">
    <property type="entry name" value="ABC_TRANSPORTER_1"/>
    <property type="match status" value="1"/>
</dbReference>
<evidence type="ECO:0000313" key="7">
    <source>
        <dbReference type="Proteomes" id="UP001063350"/>
    </source>
</evidence>
<keyword evidence="4 6" id="KW-0067">ATP-binding</keyword>
<dbReference type="InterPro" id="IPR003439">
    <property type="entry name" value="ABC_transporter-like_ATP-bd"/>
</dbReference>
<dbReference type="AlphaFoldDB" id="A0A915XLL8"/>
<dbReference type="InterPro" id="IPR027417">
    <property type="entry name" value="P-loop_NTPase"/>
</dbReference>
<dbReference type="PROSITE" id="PS50893">
    <property type="entry name" value="ABC_TRANSPORTER_2"/>
    <property type="match status" value="1"/>
</dbReference>
<name>A0A915XLL8_9BACT</name>
<dbReference type="InterPro" id="IPR017871">
    <property type="entry name" value="ABC_transporter-like_CS"/>
</dbReference>
<dbReference type="Pfam" id="PF00005">
    <property type="entry name" value="ABC_tran"/>
    <property type="match status" value="1"/>
</dbReference>
<dbReference type="PANTHER" id="PTHR42734">
    <property type="entry name" value="METAL TRANSPORT SYSTEM ATP-BINDING PROTEIN TM_0124-RELATED"/>
    <property type="match status" value="1"/>
</dbReference>
<comment type="similarity">
    <text evidence="1">Belongs to the ABC transporter superfamily.</text>
</comment>
<dbReference type="EMBL" id="AP024233">
    <property type="protein sequence ID" value="BCO10031.1"/>
    <property type="molecule type" value="Genomic_DNA"/>
</dbReference>
<keyword evidence="7" id="KW-1185">Reference proteome</keyword>
<dbReference type="InterPro" id="IPR003593">
    <property type="entry name" value="AAA+_ATPase"/>
</dbReference>
<dbReference type="Proteomes" id="UP001063350">
    <property type="component" value="Chromosome"/>
</dbReference>
<keyword evidence="3" id="KW-0547">Nucleotide-binding</keyword>
<evidence type="ECO:0000256" key="3">
    <source>
        <dbReference type="ARBA" id="ARBA00022741"/>
    </source>
</evidence>
<proteinExistence type="inferred from homology"/>
<organism evidence="6 7">
    <name type="scientific">Desulfolithobacter dissulfuricans</name>
    <dbReference type="NCBI Taxonomy" id="2795293"/>
    <lineage>
        <taxon>Bacteria</taxon>
        <taxon>Pseudomonadati</taxon>
        <taxon>Thermodesulfobacteriota</taxon>
        <taxon>Desulfobulbia</taxon>
        <taxon>Desulfobulbales</taxon>
        <taxon>Desulfobulbaceae</taxon>
        <taxon>Desulfolithobacter</taxon>
    </lineage>
</organism>
<feature type="domain" description="ABC transporter" evidence="5">
    <location>
        <begin position="13"/>
        <end position="243"/>
    </location>
</feature>
<evidence type="ECO:0000259" key="5">
    <source>
        <dbReference type="PROSITE" id="PS50893"/>
    </source>
</evidence>
<dbReference type="GO" id="GO:0016887">
    <property type="term" value="F:ATP hydrolysis activity"/>
    <property type="evidence" value="ECO:0007669"/>
    <property type="project" value="InterPro"/>
</dbReference>
<dbReference type="KEGG" id="ddu:GF1_24070"/>
<gene>
    <name evidence="6" type="ORF">GF1_24070</name>
</gene>
<accession>A0A915XLL8</accession>
<dbReference type="RefSeq" id="WP_267926772.1">
    <property type="nucleotide sequence ID" value="NZ_AP024233.1"/>
</dbReference>
<evidence type="ECO:0000313" key="6">
    <source>
        <dbReference type="EMBL" id="BCO10031.1"/>
    </source>
</evidence>
<dbReference type="InterPro" id="IPR050153">
    <property type="entry name" value="Metal_Ion_Import_ABC"/>
</dbReference>
<reference evidence="6" key="1">
    <citation type="submission" date="2020-12" db="EMBL/GenBank/DDBJ databases">
        <title>Desulfobium dissulfuricans gen. nov., sp. nov., a novel mesophilic, sulfate-reducing bacterium isolated from a deep-sea hydrothermal vent.</title>
        <authorList>
            <person name="Hashimoto Y."/>
            <person name="Tame A."/>
            <person name="Sawayama S."/>
            <person name="Miyazaki J."/>
            <person name="Takai K."/>
            <person name="Nakagawa S."/>
        </authorList>
    </citation>
    <scope>NUCLEOTIDE SEQUENCE</scope>
    <source>
        <strain evidence="6">GF1</strain>
    </source>
</reference>